<keyword evidence="3" id="KW-0143">Chaperone</keyword>
<dbReference type="GO" id="GO:0001405">
    <property type="term" value="C:PAM complex, Tim23 associated import motor"/>
    <property type="evidence" value="ECO:0007669"/>
    <property type="project" value="TreeGrafter"/>
</dbReference>
<dbReference type="GO" id="GO:0042803">
    <property type="term" value="F:protein homodimerization activity"/>
    <property type="evidence" value="ECO:0007669"/>
    <property type="project" value="InterPro"/>
</dbReference>
<evidence type="ECO:0000256" key="3">
    <source>
        <dbReference type="ARBA" id="ARBA00023186"/>
    </source>
</evidence>
<evidence type="ECO:0000256" key="5">
    <source>
        <dbReference type="SAM" id="MobiDB-lite"/>
    </source>
</evidence>
<dbReference type="HAMAP" id="MF_01151">
    <property type="entry name" value="GrpE"/>
    <property type="match status" value="1"/>
</dbReference>
<evidence type="ECO:0000256" key="2">
    <source>
        <dbReference type="ARBA" id="ARBA00014521"/>
    </source>
</evidence>
<dbReference type="Pfam" id="PF01025">
    <property type="entry name" value="GrpE"/>
    <property type="match status" value="1"/>
</dbReference>
<proteinExistence type="inferred from homology"/>
<dbReference type="RefSeq" id="XP_052945661.1">
    <property type="nucleotide sequence ID" value="XM_053088672.1"/>
</dbReference>
<comment type="similarity">
    <text evidence="1 4">Belongs to the GrpE family.</text>
</comment>
<evidence type="ECO:0000256" key="4">
    <source>
        <dbReference type="RuleBase" id="RU004478"/>
    </source>
</evidence>
<evidence type="ECO:0000256" key="1">
    <source>
        <dbReference type="ARBA" id="ARBA00009054"/>
    </source>
</evidence>
<dbReference type="GO" id="GO:0051087">
    <property type="term" value="F:protein-folding chaperone binding"/>
    <property type="evidence" value="ECO:0007669"/>
    <property type="project" value="InterPro"/>
</dbReference>
<dbReference type="SUPFAM" id="SSF58014">
    <property type="entry name" value="Coiled-coil domain of nucleotide exchange factor GrpE"/>
    <property type="match status" value="1"/>
</dbReference>
<dbReference type="CDD" id="cd00446">
    <property type="entry name" value="GrpE"/>
    <property type="match status" value="1"/>
</dbReference>
<accession>A0AA38HAR9</accession>
<dbReference type="EMBL" id="JAKWFO010000005">
    <property type="protein sequence ID" value="KAI9635884.1"/>
    <property type="molecule type" value="Genomic_DNA"/>
</dbReference>
<dbReference type="Proteomes" id="UP001164286">
    <property type="component" value="Unassembled WGS sequence"/>
</dbReference>
<dbReference type="GO" id="GO:0030150">
    <property type="term" value="P:protein import into mitochondrial matrix"/>
    <property type="evidence" value="ECO:0007669"/>
    <property type="project" value="TreeGrafter"/>
</dbReference>
<organism evidence="6 7">
    <name type="scientific">Dioszegia hungarica</name>
    <dbReference type="NCBI Taxonomy" id="4972"/>
    <lineage>
        <taxon>Eukaryota</taxon>
        <taxon>Fungi</taxon>
        <taxon>Dikarya</taxon>
        <taxon>Basidiomycota</taxon>
        <taxon>Agaricomycotina</taxon>
        <taxon>Tremellomycetes</taxon>
        <taxon>Tremellales</taxon>
        <taxon>Bulleribasidiaceae</taxon>
        <taxon>Dioszegia</taxon>
    </lineage>
</organism>
<gene>
    <name evidence="6" type="ORF">MKK02DRAFT_33207</name>
</gene>
<reference evidence="6" key="1">
    <citation type="journal article" date="2022" name="G3 (Bethesda)">
        <title>High quality genome of the basidiomycete yeast Dioszegia hungarica PDD-24b-2 isolated from cloud water.</title>
        <authorList>
            <person name="Jarrige D."/>
            <person name="Haridas S."/>
            <person name="Bleykasten-Grosshans C."/>
            <person name="Joly M."/>
            <person name="Nadalig T."/>
            <person name="Sancelme M."/>
            <person name="Vuilleumier S."/>
            <person name="Grigoriev I.V."/>
            <person name="Amato P."/>
            <person name="Bringel F."/>
        </authorList>
    </citation>
    <scope>NUCLEOTIDE SEQUENCE</scope>
    <source>
        <strain evidence="6">PDD-24b-2</strain>
    </source>
</reference>
<feature type="region of interest" description="Disordered" evidence="5">
    <location>
        <begin position="42"/>
        <end position="66"/>
    </location>
</feature>
<dbReference type="GO" id="GO:0051082">
    <property type="term" value="F:unfolded protein binding"/>
    <property type="evidence" value="ECO:0007669"/>
    <property type="project" value="TreeGrafter"/>
</dbReference>
<dbReference type="InterPro" id="IPR013805">
    <property type="entry name" value="GrpE_CC"/>
</dbReference>
<dbReference type="Gene3D" id="2.30.22.10">
    <property type="entry name" value="Head domain of nucleotide exchange factor GrpE"/>
    <property type="match status" value="1"/>
</dbReference>
<dbReference type="InterPro" id="IPR009012">
    <property type="entry name" value="GrpE_head"/>
</dbReference>
<feature type="compositionally biased region" description="Basic and acidic residues" evidence="5">
    <location>
        <begin position="44"/>
        <end position="66"/>
    </location>
</feature>
<dbReference type="PANTHER" id="PTHR21237:SF23">
    <property type="entry name" value="GRPE PROTEIN HOMOLOG, MITOCHONDRIAL"/>
    <property type="match status" value="1"/>
</dbReference>
<dbReference type="AlphaFoldDB" id="A0AA38HAR9"/>
<dbReference type="GO" id="GO:0006457">
    <property type="term" value="P:protein folding"/>
    <property type="evidence" value="ECO:0007669"/>
    <property type="project" value="InterPro"/>
</dbReference>
<dbReference type="SUPFAM" id="SSF51064">
    <property type="entry name" value="Head domain of nucleotide exchange factor GrpE"/>
    <property type="match status" value="1"/>
</dbReference>
<comment type="caution">
    <text evidence="6">The sequence shown here is derived from an EMBL/GenBank/DDBJ whole genome shotgun (WGS) entry which is preliminary data.</text>
</comment>
<dbReference type="Gene3D" id="3.90.20.20">
    <property type="match status" value="1"/>
</dbReference>
<dbReference type="InterPro" id="IPR000740">
    <property type="entry name" value="GrpE"/>
</dbReference>
<sequence length="226" mass="24544">MFSRAVPSLRTATRLARPTAAAAAPLPSRPIAAASWRAYSASSEAEKPAAADEAGKPKSAEAEKVKELEGRIQELEKDRKYKQAEIQTLSRRIEEERRKASDFAISKFALSLLSTSDVLSTALGHVPKPVEPGTPLASLVSGVEMTQKAMWKTFEQNGVVKMDIGRGTEFDPNAHDAAFQVPKEHAGEKGDGKQWGPGEVVEVRQEGWMIGNRVLRPAQVGVTQIE</sequence>
<evidence type="ECO:0000313" key="6">
    <source>
        <dbReference type="EMBL" id="KAI9635884.1"/>
    </source>
</evidence>
<keyword evidence="7" id="KW-1185">Reference proteome</keyword>
<name>A0AA38HAR9_9TREE</name>
<dbReference type="GO" id="GO:0000774">
    <property type="term" value="F:adenyl-nucleotide exchange factor activity"/>
    <property type="evidence" value="ECO:0007669"/>
    <property type="project" value="InterPro"/>
</dbReference>
<evidence type="ECO:0000313" key="7">
    <source>
        <dbReference type="Proteomes" id="UP001164286"/>
    </source>
</evidence>
<dbReference type="GeneID" id="77727877"/>
<protein>
    <recommendedName>
        <fullName evidence="2">GrpE protein homolog, mitochondrial</fullName>
    </recommendedName>
</protein>
<feature type="region of interest" description="Disordered" evidence="5">
    <location>
        <begin position="1"/>
        <end position="27"/>
    </location>
</feature>
<dbReference type="PANTHER" id="PTHR21237">
    <property type="entry name" value="GRPE PROTEIN"/>
    <property type="match status" value="1"/>
</dbReference>
<feature type="compositionally biased region" description="Low complexity" evidence="5">
    <location>
        <begin position="8"/>
        <end position="27"/>
    </location>
</feature>
<dbReference type="PRINTS" id="PR00773">
    <property type="entry name" value="GRPEPROTEIN"/>
</dbReference>